<proteinExistence type="predicted"/>
<sequence length="327" mass="35041">MSTEPNSGGGRGSSPQGHHHLARRSNNGDSKPPRPGTQSTGIYIPPYAPPGTFFLGRGTVIETGLSPTGGFYVWVVPAVRKRGGAAAAGGGRAGGAATDYDFWDIHGEKMPANQKGSDDDDDEGEKDGPEKSHCAKVGDEALDRYCCFTNNRYVGVSRVVRKACRLLGEDDPPEEQEQSYQEWKVSFPVVDPVPGKPTDGFSPFVDEVSTLEIHYMDRPSFAPEVGVVGADSSTGGHIVARPGRPGVLNGYRELSSRHLLFHTQAFPSFGSEAWGAHLAPDGRWYIGVGTVIATGQRSPLWGYVLIPQTIDTGGWAQACPMRTKSGR</sequence>
<keyword evidence="3" id="KW-1185">Reference proteome</keyword>
<dbReference type="EMBL" id="JBFXLU010000371">
    <property type="protein sequence ID" value="KAL2828307.1"/>
    <property type="molecule type" value="Genomic_DNA"/>
</dbReference>
<organism evidence="2 3">
    <name type="scientific">Aspergillus pseudoustus</name>
    <dbReference type="NCBI Taxonomy" id="1810923"/>
    <lineage>
        <taxon>Eukaryota</taxon>
        <taxon>Fungi</taxon>
        <taxon>Dikarya</taxon>
        <taxon>Ascomycota</taxon>
        <taxon>Pezizomycotina</taxon>
        <taxon>Eurotiomycetes</taxon>
        <taxon>Eurotiomycetidae</taxon>
        <taxon>Eurotiales</taxon>
        <taxon>Aspergillaceae</taxon>
        <taxon>Aspergillus</taxon>
        <taxon>Aspergillus subgen. Nidulantes</taxon>
    </lineage>
</organism>
<comment type="caution">
    <text evidence="2">The sequence shown here is derived from an EMBL/GenBank/DDBJ whole genome shotgun (WGS) entry which is preliminary data.</text>
</comment>
<gene>
    <name evidence="2" type="ORF">BJY01DRAFT_255432</name>
</gene>
<feature type="region of interest" description="Disordered" evidence="1">
    <location>
        <begin position="108"/>
        <end position="133"/>
    </location>
</feature>
<reference evidence="2 3" key="1">
    <citation type="submission" date="2024-07" db="EMBL/GenBank/DDBJ databases">
        <title>Section-level genome sequencing and comparative genomics of Aspergillus sections Usti and Cavernicolus.</title>
        <authorList>
            <consortium name="Lawrence Berkeley National Laboratory"/>
            <person name="Nybo J.L."/>
            <person name="Vesth T.C."/>
            <person name="Theobald S."/>
            <person name="Frisvad J.C."/>
            <person name="Larsen T.O."/>
            <person name="Kjaerboelling I."/>
            <person name="Rothschild-Mancinelli K."/>
            <person name="Lyhne E.K."/>
            <person name="Kogle M.E."/>
            <person name="Barry K."/>
            <person name="Clum A."/>
            <person name="Na H."/>
            <person name="Ledsgaard L."/>
            <person name="Lin J."/>
            <person name="Lipzen A."/>
            <person name="Kuo A."/>
            <person name="Riley R."/>
            <person name="Mondo S."/>
            <person name="Labutti K."/>
            <person name="Haridas S."/>
            <person name="Pangalinan J."/>
            <person name="Salamov A.A."/>
            <person name="Simmons B.A."/>
            <person name="Magnuson J.K."/>
            <person name="Chen J."/>
            <person name="Drula E."/>
            <person name="Henrissat B."/>
            <person name="Wiebenga A."/>
            <person name="Lubbers R.J."/>
            <person name="Gomes A.C."/>
            <person name="Makela M.R."/>
            <person name="Stajich J."/>
            <person name="Grigoriev I.V."/>
            <person name="Mortensen U.H."/>
            <person name="De Vries R.P."/>
            <person name="Baker S.E."/>
            <person name="Andersen M.R."/>
        </authorList>
    </citation>
    <scope>NUCLEOTIDE SEQUENCE [LARGE SCALE GENOMIC DNA]</scope>
    <source>
        <strain evidence="2 3">CBS 123904</strain>
    </source>
</reference>
<dbReference type="Proteomes" id="UP001610446">
    <property type="component" value="Unassembled WGS sequence"/>
</dbReference>
<feature type="region of interest" description="Disordered" evidence="1">
    <location>
        <begin position="1"/>
        <end position="44"/>
    </location>
</feature>
<name>A0ABR4IKM1_9EURO</name>
<accession>A0ABR4IKM1</accession>
<evidence type="ECO:0000313" key="3">
    <source>
        <dbReference type="Proteomes" id="UP001610446"/>
    </source>
</evidence>
<evidence type="ECO:0000256" key="1">
    <source>
        <dbReference type="SAM" id="MobiDB-lite"/>
    </source>
</evidence>
<evidence type="ECO:0000313" key="2">
    <source>
        <dbReference type="EMBL" id="KAL2828307.1"/>
    </source>
</evidence>
<protein>
    <submittedName>
        <fullName evidence="2">Uncharacterized protein</fullName>
    </submittedName>
</protein>